<dbReference type="Proteomes" id="UP000265140">
    <property type="component" value="Chromosome 11"/>
</dbReference>
<dbReference type="AlphaFoldDB" id="A0A6Q2XCH7"/>
<dbReference type="PANTHER" id="PTHR45749:SF37">
    <property type="entry name" value="OS05G0311600 PROTEIN"/>
    <property type="match status" value="1"/>
</dbReference>
<reference evidence="2" key="2">
    <citation type="submission" date="2020-02" db="EMBL/GenBank/DDBJ databases">
        <title>Esox lucius (northern pike) genome, fEsoLuc1, primary haplotype.</title>
        <authorList>
            <person name="Myers G."/>
            <person name="Karagic N."/>
            <person name="Meyer A."/>
            <person name="Pippel M."/>
            <person name="Reichard M."/>
            <person name="Winkler S."/>
            <person name="Tracey A."/>
            <person name="Sims Y."/>
            <person name="Howe K."/>
            <person name="Rhie A."/>
            <person name="Formenti G."/>
            <person name="Durbin R."/>
            <person name="Fedrigo O."/>
            <person name="Jarvis E.D."/>
        </authorList>
    </citation>
    <scope>NUCLEOTIDE SEQUENCE [LARGE SCALE GENOMIC DNA]</scope>
</reference>
<feature type="domain" description="TTF-type" evidence="1">
    <location>
        <begin position="49"/>
        <end position="141"/>
    </location>
</feature>
<reference evidence="2" key="4">
    <citation type="submission" date="2025-09" db="UniProtKB">
        <authorList>
            <consortium name="Ensembl"/>
        </authorList>
    </citation>
    <scope>IDENTIFICATION</scope>
</reference>
<dbReference type="InterPro" id="IPR025398">
    <property type="entry name" value="DUF4371"/>
</dbReference>
<dbReference type="Bgee" id="ENSELUG00000029285">
    <property type="expression patterns" value="Expressed in pharyngeal gill"/>
</dbReference>
<dbReference type="SMART" id="SM00597">
    <property type="entry name" value="ZnF_TTF"/>
    <property type="match status" value="1"/>
</dbReference>
<dbReference type="InParanoid" id="A0A6Q2XCH7"/>
<sequence length="629" mass="72290">ICLNTNYIESYNIKLFKASENKLRLIFTLRMKRIQPHLKVFPRTLQGDRRRQFQASWYNLHPWIEYSQCQDSVYCFACRNFGLLNTHSVFTSVVGYKNWKKATFRDGGFAGHAKSEAHINAMMAWKEFERRKKTDSSLMSILNKEHKKQIEENRTYIKTVAEVLMLTATQNISQRGHRETADADNKGNFLEILNLIGDHDPTVKKKLAGPQNAKYTSHHIQNEILDTLAEMVCVSIINEVKESEVFAIMADETKDTKKKEQISLVLRYYYQGAVKESFLHFEAAEHLDAAGLTEKIIHILEKYGLDYRSNLVGQAYDGASVMSGKHSGVQSRIKEVAKQAFYVHCNAHCLNLVLVDTVKAVPQAECFFTILQRLYSFMSGSYVHIKWLDIQKEMYDGPPRELQKLSDTRWACQHMACNTVLKRLPTVIRLLEEISEEKSGDRTVDARVLLAQMDLEFIGLLVTFTELFGDTRCLSDILQSPSLDLGSALDLIEALMHRFQCYRDESYFEGLWKDLHGYVTIILERKAGIQKPTSVVDLTVLIEPFKEVFHKLFKLCKIAVAIPVSTAACERSFSTLKLVKSYLRSTMNDERLSNLGVLSVESRRAKSLNFDEFVNNFALKHNNRRIQLM</sequence>
<dbReference type="PANTHER" id="PTHR45749">
    <property type="match status" value="1"/>
</dbReference>
<dbReference type="OMA" id="TIANHDK"/>
<name>A0A6Q2XCH7_ESOLU</name>
<dbReference type="Pfam" id="PF05699">
    <property type="entry name" value="Dimer_Tnp_hAT"/>
    <property type="match status" value="1"/>
</dbReference>
<evidence type="ECO:0000313" key="2">
    <source>
        <dbReference type="Ensembl" id="ENSELUP00000051198.2"/>
    </source>
</evidence>
<keyword evidence="3" id="KW-1185">Reference proteome</keyword>
<evidence type="ECO:0000313" key="3">
    <source>
        <dbReference type="Proteomes" id="UP000265140"/>
    </source>
</evidence>
<dbReference type="InterPro" id="IPR008906">
    <property type="entry name" value="HATC_C_dom"/>
</dbReference>
<dbReference type="Ensembl" id="ENSELUT00000081506.2">
    <property type="protein sequence ID" value="ENSELUP00000051198.2"/>
    <property type="gene ID" value="ENSELUG00000029285.2"/>
</dbReference>
<protein>
    <recommendedName>
        <fullName evidence="1">TTF-type domain-containing protein</fullName>
    </recommendedName>
</protein>
<dbReference type="InterPro" id="IPR006580">
    <property type="entry name" value="Znf_TTF"/>
</dbReference>
<dbReference type="SUPFAM" id="SSF53098">
    <property type="entry name" value="Ribonuclease H-like"/>
    <property type="match status" value="1"/>
</dbReference>
<dbReference type="GO" id="GO:0046983">
    <property type="term" value="F:protein dimerization activity"/>
    <property type="evidence" value="ECO:0007669"/>
    <property type="project" value="InterPro"/>
</dbReference>
<proteinExistence type="predicted"/>
<dbReference type="InterPro" id="IPR012337">
    <property type="entry name" value="RNaseH-like_sf"/>
</dbReference>
<dbReference type="Pfam" id="PF14291">
    <property type="entry name" value="DUF4371"/>
    <property type="match status" value="1"/>
</dbReference>
<accession>A0A6Q2XCH7</accession>
<reference evidence="2" key="3">
    <citation type="submission" date="2025-08" db="UniProtKB">
        <authorList>
            <consortium name="Ensembl"/>
        </authorList>
    </citation>
    <scope>IDENTIFICATION</scope>
</reference>
<dbReference type="GeneTree" id="ENSGT00940000154356"/>
<organism evidence="2 3">
    <name type="scientific">Esox lucius</name>
    <name type="common">Northern pike</name>
    <dbReference type="NCBI Taxonomy" id="8010"/>
    <lineage>
        <taxon>Eukaryota</taxon>
        <taxon>Metazoa</taxon>
        <taxon>Chordata</taxon>
        <taxon>Craniata</taxon>
        <taxon>Vertebrata</taxon>
        <taxon>Euteleostomi</taxon>
        <taxon>Actinopterygii</taxon>
        <taxon>Neopterygii</taxon>
        <taxon>Teleostei</taxon>
        <taxon>Protacanthopterygii</taxon>
        <taxon>Esociformes</taxon>
        <taxon>Esocidae</taxon>
        <taxon>Esox</taxon>
    </lineage>
</organism>
<reference evidence="3" key="1">
    <citation type="journal article" date="2014" name="PLoS ONE">
        <title>The genome and linkage map of the northern pike (Esox lucius): conserved synteny revealed between the salmonid sister group and the Neoteleostei.</title>
        <authorList>
            <person name="Rondeau E.B."/>
            <person name="Minkley D.R."/>
            <person name="Leong J.S."/>
            <person name="Messmer A.M."/>
            <person name="Jantzen J.R."/>
            <person name="von Schalburg K.R."/>
            <person name="Lemon C."/>
            <person name="Bird N.H."/>
            <person name="Koop B.F."/>
        </authorList>
    </citation>
    <scope>NUCLEOTIDE SEQUENCE</scope>
</reference>
<evidence type="ECO:0000259" key="1">
    <source>
        <dbReference type="SMART" id="SM00597"/>
    </source>
</evidence>